<organism evidence="5 6">
    <name type="scientific">Dactylosporangium matsuzakiense</name>
    <dbReference type="NCBI Taxonomy" id="53360"/>
    <lineage>
        <taxon>Bacteria</taxon>
        <taxon>Bacillati</taxon>
        <taxon>Actinomycetota</taxon>
        <taxon>Actinomycetes</taxon>
        <taxon>Micromonosporales</taxon>
        <taxon>Micromonosporaceae</taxon>
        <taxon>Dactylosporangium</taxon>
    </lineage>
</organism>
<evidence type="ECO:0000313" key="6">
    <source>
        <dbReference type="Proteomes" id="UP001143480"/>
    </source>
</evidence>
<accession>A0A9W6KIN9</accession>
<evidence type="ECO:0000256" key="2">
    <source>
        <dbReference type="ARBA" id="ARBA00023125"/>
    </source>
</evidence>
<dbReference type="SUPFAM" id="SSF46785">
    <property type="entry name" value="Winged helix' DNA-binding domain"/>
    <property type="match status" value="1"/>
</dbReference>
<sequence>MARKAERIAAELRRRIVEGELRPGQALPAAKELMAEWGVSMGPAYRALTMLRHDGLVERAPAGRGLVVAEQAATAAESPGPPPPEEAAIRAGLVRAAIAIADREGLAALSMRRVATECGQPSVWLLTYVRDRDRLVALMSDSVFAAHPPPAHPAGDRRARLESVCRLQWAMYRRHPWLAVAVSFHRPHGTPHVAAHTDWAVAAVTGTGGGDTGAAAATGPMIAATAANFVRGSALNLAATPAGDDAFEAGLQRLLDGFALDG</sequence>
<dbReference type="PANTHER" id="PTHR43537:SF5">
    <property type="entry name" value="UXU OPERON TRANSCRIPTIONAL REGULATOR"/>
    <property type="match status" value="1"/>
</dbReference>
<dbReference type="Proteomes" id="UP001143480">
    <property type="component" value="Unassembled WGS sequence"/>
</dbReference>
<reference evidence="5" key="2">
    <citation type="submission" date="2023-01" db="EMBL/GenBank/DDBJ databases">
        <authorList>
            <person name="Sun Q."/>
            <person name="Evtushenko L."/>
        </authorList>
    </citation>
    <scope>NUCLEOTIDE SEQUENCE</scope>
    <source>
        <strain evidence="5">VKM Ac-1321</strain>
    </source>
</reference>
<feature type="domain" description="HTH gntR-type" evidence="4">
    <location>
        <begin position="2"/>
        <end position="71"/>
    </location>
</feature>
<dbReference type="InterPro" id="IPR036271">
    <property type="entry name" value="Tet_transcr_reg_TetR-rel_C_sf"/>
</dbReference>
<reference evidence="5" key="1">
    <citation type="journal article" date="2014" name="Int. J. Syst. Evol. Microbiol.">
        <title>Complete genome sequence of Corynebacterium casei LMG S-19264T (=DSM 44701T), isolated from a smear-ripened cheese.</title>
        <authorList>
            <consortium name="US DOE Joint Genome Institute (JGI-PGF)"/>
            <person name="Walter F."/>
            <person name="Albersmeier A."/>
            <person name="Kalinowski J."/>
            <person name="Ruckert C."/>
        </authorList>
    </citation>
    <scope>NUCLEOTIDE SEQUENCE</scope>
    <source>
        <strain evidence="5">VKM Ac-1321</strain>
    </source>
</reference>
<dbReference type="InterPro" id="IPR000524">
    <property type="entry name" value="Tscrpt_reg_HTH_GntR"/>
</dbReference>
<dbReference type="SUPFAM" id="SSF46689">
    <property type="entry name" value="Homeodomain-like"/>
    <property type="match status" value="1"/>
</dbReference>
<dbReference type="EMBL" id="BSFP01000022">
    <property type="protein sequence ID" value="GLL02228.1"/>
    <property type="molecule type" value="Genomic_DNA"/>
</dbReference>
<gene>
    <name evidence="5" type="ORF">GCM10017581_039700</name>
</gene>
<dbReference type="RefSeq" id="WP_271189312.1">
    <property type="nucleotide sequence ID" value="NZ_BSFP01000022.1"/>
</dbReference>
<evidence type="ECO:0000256" key="3">
    <source>
        <dbReference type="ARBA" id="ARBA00023163"/>
    </source>
</evidence>
<dbReference type="InterPro" id="IPR009057">
    <property type="entry name" value="Homeodomain-like_sf"/>
</dbReference>
<dbReference type="InterPro" id="IPR036388">
    <property type="entry name" value="WH-like_DNA-bd_sf"/>
</dbReference>
<keyword evidence="6" id="KW-1185">Reference proteome</keyword>
<dbReference type="InterPro" id="IPR036390">
    <property type="entry name" value="WH_DNA-bd_sf"/>
</dbReference>
<dbReference type="Gene3D" id="1.10.357.10">
    <property type="entry name" value="Tetracycline Repressor, domain 2"/>
    <property type="match status" value="1"/>
</dbReference>
<keyword evidence="1" id="KW-0805">Transcription regulation</keyword>
<proteinExistence type="predicted"/>
<dbReference type="AlphaFoldDB" id="A0A9W6KIN9"/>
<name>A0A9W6KIN9_9ACTN</name>
<dbReference type="SMART" id="SM00345">
    <property type="entry name" value="HTH_GNTR"/>
    <property type="match status" value="1"/>
</dbReference>
<dbReference type="SUPFAM" id="SSF48498">
    <property type="entry name" value="Tetracyclin repressor-like, C-terminal domain"/>
    <property type="match status" value="1"/>
</dbReference>
<dbReference type="GO" id="GO:0003700">
    <property type="term" value="F:DNA-binding transcription factor activity"/>
    <property type="evidence" value="ECO:0007669"/>
    <property type="project" value="InterPro"/>
</dbReference>
<dbReference type="Gene3D" id="1.10.10.10">
    <property type="entry name" value="Winged helix-like DNA-binding domain superfamily/Winged helix DNA-binding domain"/>
    <property type="match status" value="1"/>
</dbReference>
<keyword evidence="3" id="KW-0804">Transcription</keyword>
<dbReference type="GO" id="GO:0003677">
    <property type="term" value="F:DNA binding"/>
    <property type="evidence" value="ECO:0007669"/>
    <property type="project" value="UniProtKB-KW"/>
</dbReference>
<keyword evidence="2" id="KW-0238">DNA-binding</keyword>
<evidence type="ECO:0000313" key="5">
    <source>
        <dbReference type="EMBL" id="GLL02228.1"/>
    </source>
</evidence>
<comment type="caution">
    <text evidence="5">The sequence shown here is derived from an EMBL/GenBank/DDBJ whole genome shotgun (WGS) entry which is preliminary data.</text>
</comment>
<dbReference type="PROSITE" id="PS50949">
    <property type="entry name" value="HTH_GNTR"/>
    <property type="match status" value="1"/>
</dbReference>
<protein>
    <recommendedName>
        <fullName evidence="4">HTH gntR-type domain-containing protein</fullName>
    </recommendedName>
</protein>
<evidence type="ECO:0000256" key="1">
    <source>
        <dbReference type="ARBA" id="ARBA00023015"/>
    </source>
</evidence>
<evidence type="ECO:0000259" key="4">
    <source>
        <dbReference type="PROSITE" id="PS50949"/>
    </source>
</evidence>
<dbReference type="Pfam" id="PF00392">
    <property type="entry name" value="GntR"/>
    <property type="match status" value="1"/>
</dbReference>
<dbReference type="PANTHER" id="PTHR43537">
    <property type="entry name" value="TRANSCRIPTIONAL REGULATOR, GNTR FAMILY"/>
    <property type="match status" value="1"/>
</dbReference>
<dbReference type="CDD" id="cd07377">
    <property type="entry name" value="WHTH_GntR"/>
    <property type="match status" value="1"/>
</dbReference>